<dbReference type="Gene3D" id="1.25.40.20">
    <property type="entry name" value="Ankyrin repeat-containing domain"/>
    <property type="match status" value="1"/>
</dbReference>
<accession>A0AAD2DL17</accession>
<dbReference type="EMBL" id="OU503037">
    <property type="protein sequence ID" value="CAI9755740.1"/>
    <property type="molecule type" value="Genomic_DNA"/>
</dbReference>
<dbReference type="PANTHER" id="PTHR24128">
    <property type="entry name" value="HOMEOBOX PROTEIN WARIAI"/>
    <property type="match status" value="1"/>
</dbReference>
<proteinExistence type="predicted"/>
<dbReference type="AlphaFoldDB" id="A0AAD2DL17"/>
<organism evidence="1 2">
    <name type="scientific">Fraxinus pennsylvanica</name>
    <dbReference type="NCBI Taxonomy" id="56036"/>
    <lineage>
        <taxon>Eukaryota</taxon>
        <taxon>Viridiplantae</taxon>
        <taxon>Streptophyta</taxon>
        <taxon>Embryophyta</taxon>
        <taxon>Tracheophyta</taxon>
        <taxon>Spermatophyta</taxon>
        <taxon>Magnoliopsida</taxon>
        <taxon>eudicotyledons</taxon>
        <taxon>Gunneridae</taxon>
        <taxon>Pentapetalae</taxon>
        <taxon>asterids</taxon>
        <taxon>lamiids</taxon>
        <taxon>Lamiales</taxon>
        <taxon>Oleaceae</taxon>
        <taxon>Oleeae</taxon>
        <taxon>Fraxinus</taxon>
    </lineage>
</organism>
<dbReference type="Proteomes" id="UP000834106">
    <property type="component" value="Chromosome 2"/>
</dbReference>
<dbReference type="PANTHER" id="PTHR24128:SF112">
    <property type="entry name" value="OS06G0292400 PROTEIN"/>
    <property type="match status" value="1"/>
</dbReference>
<dbReference type="SUPFAM" id="SSF48403">
    <property type="entry name" value="Ankyrin repeat"/>
    <property type="match status" value="1"/>
</dbReference>
<reference evidence="1" key="1">
    <citation type="submission" date="2023-05" db="EMBL/GenBank/DDBJ databases">
        <authorList>
            <person name="Huff M."/>
        </authorList>
    </citation>
    <scope>NUCLEOTIDE SEQUENCE</scope>
</reference>
<gene>
    <name evidence="1" type="ORF">FPE_LOCUS3171</name>
</gene>
<dbReference type="InterPro" id="IPR036770">
    <property type="entry name" value="Ankyrin_rpt-contain_sf"/>
</dbReference>
<protein>
    <submittedName>
        <fullName evidence="1">Uncharacterized protein</fullName>
    </submittedName>
</protein>
<sequence>MATLESMLFEAAAAGNVNSLQKLLQEDPLILDRVVVSCFHETPVHIAALLGHIGFVREILRRKPEFARELNLHLSSPLHLASAKDDFSAGSQFRDTCQPFFPLLRPPLAVSCTVPSSFPLLSLFLLDIKEEDMFDLVGETRGKEEDIFNLRMEM</sequence>
<evidence type="ECO:0000313" key="2">
    <source>
        <dbReference type="Proteomes" id="UP000834106"/>
    </source>
</evidence>
<keyword evidence="2" id="KW-1185">Reference proteome</keyword>
<name>A0AAD2DL17_9LAMI</name>
<evidence type="ECO:0000313" key="1">
    <source>
        <dbReference type="EMBL" id="CAI9755740.1"/>
    </source>
</evidence>